<feature type="modified residue" description="4-aspartylphosphate" evidence="6">
    <location>
        <position position="779"/>
    </location>
</feature>
<evidence type="ECO:0000259" key="9">
    <source>
        <dbReference type="PROSITE" id="PS50110"/>
    </source>
</evidence>
<dbReference type="SUPFAM" id="SSF55874">
    <property type="entry name" value="ATPase domain of HSP90 chaperone/DNA topoisomerase II/histidine kinase"/>
    <property type="match status" value="1"/>
</dbReference>
<dbReference type="InterPro" id="IPR005467">
    <property type="entry name" value="His_kinase_dom"/>
</dbReference>
<dbReference type="PROSITE" id="PS50109">
    <property type="entry name" value="HIS_KIN"/>
    <property type="match status" value="1"/>
</dbReference>
<dbReference type="InterPro" id="IPR036097">
    <property type="entry name" value="HisK_dim/P_sf"/>
</dbReference>
<dbReference type="OrthoDB" id="9795133at2"/>
<dbReference type="SMART" id="SM00448">
    <property type="entry name" value="REC"/>
    <property type="match status" value="1"/>
</dbReference>
<keyword evidence="11" id="KW-1185">Reference proteome</keyword>
<evidence type="ECO:0000256" key="4">
    <source>
        <dbReference type="ARBA" id="ARBA00022679"/>
    </source>
</evidence>
<evidence type="ECO:0000259" key="8">
    <source>
        <dbReference type="PROSITE" id="PS50109"/>
    </source>
</evidence>
<dbReference type="EC" id="2.7.13.3" evidence="2"/>
<dbReference type="Pfam" id="PF00072">
    <property type="entry name" value="Response_reg"/>
    <property type="match status" value="1"/>
</dbReference>
<feature type="transmembrane region" description="Helical" evidence="7">
    <location>
        <begin position="43"/>
        <end position="64"/>
    </location>
</feature>
<keyword evidence="7" id="KW-0812">Transmembrane</keyword>
<feature type="transmembrane region" description="Helical" evidence="7">
    <location>
        <begin position="246"/>
        <end position="266"/>
    </location>
</feature>
<dbReference type="SUPFAM" id="SSF47384">
    <property type="entry name" value="Homodimeric domain of signal transducing histidine kinase"/>
    <property type="match status" value="1"/>
</dbReference>
<dbReference type="AlphaFoldDB" id="A0A2S0UPR3"/>
<dbReference type="Gene3D" id="3.30.565.10">
    <property type="entry name" value="Histidine kinase-like ATPase, C-terminal domain"/>
    <property type="match status" value="1"/>
</dbReference>
<accession>A0A2S0UPR3</accession>
<dbReference type="KEGG" id="geh:HYN69_15805"/>
<dbReference type="GO" id="GO:0000155">
    <property type="term" value="F:phosphorelay sensor kinase activity"/>
    <property type="evidence" value="ECO:0007669"/>
    <property type="project" value="InterPro"/>
</dbReference>
<dbReference type="Gene3D" id="1.10.287.130">
    <property type="match status" value="1"/>
</dbReference>
<dbReference type="PANTHER" id="PTHR43047">
    <property type="entry name" value="TWO-COMPONENT HISTIDINE PROTEIN KINASE"/>
    <property type="match status" value="1"/>
</dbReference>
<evidence type="ECO:0000256" key="7">
    <source>
        <dbReference type="SAM" id="Phobius"/>
    </source>
</evidence>
<dbReference type="PRINTS" id="PR00344">
    <property type="entry name" value="BCTRLSENSOR"/>
</dbReference>
<dbReference type="SUPFAM" id="SSF52172">
    <property type="entry name" value="CheY-like"/>
    <property type="match status" value="1"/>
</dbReference>
<dbReference type="InterPro" id="IPR001789">
    <property type="entry name" value="Sig_transdc_resp-reg_receiver"/>
</dbReference>
<feature type="domain" description="Response regulatory" evidence="9">
    <location>
        <begin position="730"/>
        <end position="844"/>
    </location>
</feature>
<evidence type="ECO:0000313" key="11">
    <source>
        <dbReference type="Proteomes" id="UP000244496"/>
    </source>
</evidence>
<sequence length="853" mass="93662">MQSFFPPQTTTGSRRETGEAYVFRDFERSRFMAIRRAVDAEPWFYSCCCFAVAALWTVLMSAGAGMHGQNLPAVNLTPHVAHFTIILGFFFYPLRLFWVPVVAYLVLFLYPFYQPLTNAVPWHDIADMTPDVIIQLFGINLVFGILVALLYRTVFVLARPRLRAHAADLFLSLASYVIFGLVGALQIYVTSQFFLSLAEPVRTALGFDADFFELAMIRNLRGCAVVAAFLLATIEYPRKEHLLPTVGVVVLFPLLTLAQGQGFVLYPMIDVLVLALLVVLILPIRIGLFGSLGGIAVYAALTGEFLIDRISTDPTLITLERYSILALALLLVVIPIKSQTGHVIAQKDAAIRKLNRARDFAGVGLFAMNRATGRFRLDDAAERMLSLPAEGRIDALRASLDVDGAAALMRVMLPGVAPARDLKLHTVSGPVLRAFVWSDTSPTGDIVAYGILLDVTEAEDREAHLRETLDELSTRQERQRQLFSIVSHELRTPASVMSILIDDLSDATDKPRLIRQMREAADQLLSVLADMRQTVNPEKNLPVTKVSYVPAELAESLRNMLELTANEHGIALTVALGAGSGKARVGDVMRLRQALSNLMRNAVIHSRGTTVRLSFSGQPAATPDGAPTSQWQVEDNGVGILPDQVDRLFQPFERGGQDDPRRSADGSGLGLFIARQSAEMLGGTLQHYQPLRGGAGYVLRLPEVFADTAGSPKAEARKPSVARPADAPWTVVLAEDNPLVAEVTKARLERLRATVRVAENGLSALAMVKEQQPDVIITDLFMPELDGDDLVRQLRQQGYDRPVVGLTAAVVGEEMARFRAAGANLVMQKPLDFAELMRLMREGFPPAHQPANR</sequence>
<gene>
    <name evidence="10" type="ORF">HYN69_15805</name>
</gene>
<dbReference type="CDD" id="cd17546">
    <property type="entry name" value="REC_hyHK_CKI1_RcsC-like"/>
    <property type="match status" value="1"/>
</dbReference>
<feature type="transmembrane region" description="Helical" evidence="7">
    <location>
        <begin position="133"/>
        <end position="157"/>
    </location>
</feature>
<dbReference type="RefSeq" id="WP_108436587.1">
    <property type="nucleotide sequence ID" value="NZ_CP028918.1"/>
</dbReference>
<dbReference type="CDD" id="cd00075">
    <property type="entry name" value="HATPase"/>
    <property type="match status" value="1"/>
</dbReference>
<keyword evidence="4" id="KW-0808">Transferase</keyword>
<evidence type="ECO:0000256" key="1">
    <source>
        <dbReference type="ARBA" id="ARBA00000085"/>
    </source>
</evidence>
<dbReference type="InterPro" id="IPR003661">
    <property type="entry name" value="HisK_dim/P_dom"/>
</dbReference>
<name>A0A2S0UPR3_9RHOB</name>
<feature type="transmembrane region" description="Helical" evidence="7">
    <location>
        <begin position="272"/>
        <end position="301"/>
    </location>
</feature>
<comment type="catalytic activity">
    <reaction evidence="1">
        <text>ATP + protein L-histidine = ADP + protein N-phospho-L-histidine.</text>
        <dbReference type="EC" id="2.7.13.3"/>
    </reaction>
</comment>
<dbReference type="PROSITE" id="PS50110">
    <property type="entry name" value="RESPONSE_REGULATORY"/>
    <property type="match status" value="1"/>
</dbReference>
<protein>
    <recommendedName>
        <fullName evidence="2">histidine kinase</fullName>
        <ecNumber evidence="2">2.7.13.3</ecNumber>
    </recommendedName>
</protein>
<keyword evidence="3 6" id="KW-0597">Phosphoprotein</keyword>
<dbReference type="Pfam" id="PF02518">
    <property type="entry name" value="HATPase_c"/>
    <property type="match status" value="1"/>
</dbReference>
<keyword evidence="7" id="KW-1133">Transmembrane helix</keyword>
<evidence type="ECO:0000256" key="2">
    <source>
        <dbReference type="ARBA" id="ARBA00012438"/>
    </source>
</evidence>
<dbReference type="InterPro" id="IPR036890">
    <property type="entry name" value="HATPase_C_sf"/>
</dbReference>
<evidence type="ECO:0000313" key="10">
    <source>
        <dbReference type="EMBL" id="AWB49770.1"/>
    </source>
</evidence>
<organism evidence="10 11">
    <name type="scientific">Paragemmobacter aquarius</name>
    <dbReference type="NCBI Taxonomy" id="2169400"/>
    <lineage>
        <taxon>Bacteria</taxon>
        <taxon>Pseudomonadati</taxon>
        <taxon>Pseudomonadota</taxon>
        <taxon>Alphaproteobacteria</taxon>
        <taxon>Rhodobacterales</taxon>
        <taxon>Paracoccaceae</taxon>
        <taxon>Paragemmobacter</taxon>
    </lineage>
</organism>
<evidence type="ECO:0000256" key="5">
    <source>
        <dbReference type="ARBA" id="ARBA00022777"/>
    </source>
</evidence>
<feature type="domain" description="Histidine kinase" evidence="8">
    <location>
        <begin position="485"/>
        <end position="705"/>
    </location>
</feature>
<dbReference type="SMART" id="SM00387">
    <property type="entry name" value="HATPase_c"/>
    <property type="match status" value="1"/>
</dbReference>
<dbReference type="SMART" id="SM00388">
    <property type="entry name" value="HisKA"/>
    <property type="match status" value="1"/>
</dbReference>
<dbReference type="InterPro" id="IPR003594">
    <property type="entry name" value="HATPase_dom"/>
</dbReference>
<dbReference type="InterPro" id="IPR011006">
    <property type="entry name" value="CheY-like_superfamily"/>
</dbReference>
<dbReference type="CDD" id="cd00082">
    <property type="entry name" value="HisKA"/>
    <property type="match status" value="1"/>
</dbReference>
<evidence type="ECO:0000256" key="3">
    <source>
        <dbReference type="ARBA" id="ARBA00022553"/>
    </source>
</evidence>
<proteinExistence type="predicted"/>
<evidence type="ECO:0000256" key="6">
    <source>
        <dbReference type="PROSITE-ProRule" id="PRU00169"/>
    </source>
</evidence>
<feature type="transmembrane region" description="Helical" evidence="7">
    <location>
        <begin position="169"/>
        <end position="195"/>
    </location>
</feature>
<keyword evidence="7" id="KW-0472">Membrane</keyword>
<feature type="transmembrane region" description="Helical" evidence="7">
    <location>
        <begin position="322"/>
        <end position="338"/>
    </location>
</feature>
<dbReference type="Proteomes" id="UP000244496">
    <property type="component" value="Chromosome"/>
</dbReference>
<feature type="transmembrane region" description="Helical" evidence="7">
    <location>
        <begin position="215"/>
        <end position="234"/>
    </location>
</feature>
<feature type="transmembrane region" description="Helical" evidence="7">
    <location>
        <begin position="85"/>
        <end position="113"/>
    </location>
</feature>
<dbReference type="InterPro" id="IPR004358">
    <property type="entry name" value="Sig_transdc_His_kin-like_C"/>
</dbReference>
<dbReference type="EMBL" id="CP028918">
    <property type="protein sequence ID" value="AWB49770.1"/>
    <property type="molecule type" value="Genomic_DNA"/>
</dbReference>
<reference evidence="10 11" key="1">
    <citation type="submission" date="2018-04" db="EMBL/GenBank/DDBJ databases">
        <title>Genome sequencing of Gemmobacter.</title>
        <authorList>
            <person name="Yi H."/>
            <person name="Baek M.-G."/>
        </authorList>
    </citation>
    <scope>NUCLEOTIDE SEQUENCE [LARGE SCALE GENOMIC DNA]</scope>
    <source>
        <strain evidence="10 11">HYN0069</strain>
    </source>
</reference>
<dbReference type="Gene3D" id="3.40.50.2300">
    <property type="match status" value="1"/>
</dbReference>
<keyword evidence="5" id="KW-0418">Kinase</keyword>